<evidence type="ECO:0000313" key="3">
    <source>
        <dbReference type="Proteomes" id="UP001309299"/>
    </source>
</evidence>
<sequence>MVDVVSSASANHGSDAVGRLKTDRAVVWIAVVMTGLLIAIRLWTQLADRISQVGWTRGHTSGLEDPALAQLAVRLGIVFAMILSTVFQGLYLFLCAVVDEKILQGTMVPVREDKGADGKTGLGPAVFVGLCATVPVQLVALIANVSAPKEYPATFVWLFAVAVATIVWTWRRPAMGRAGTRGKVTSAALLLAVGAISLVL</sequence>
<comment type="caution">
    <text evidence="2">The sequence shown here is derived from an EMBL/GenBank/DDBJ whole genome shotgun (WGS) entry which is preliminary data.</text>
</comment>
<feature type="transmembrane region" description="Helical" evidence="1">
    <location>
        <begin position="182"/>
        <end position="199"/>
    </location>
</feature>
<name>A0AB35XFH1_9ACTN</name>
<dbReference type="EMBL" id="JBAKUA010000003">
    <property type="protein sequence ID" value="MEH1546085.1"/>
    <property type="molecule type" value="Genomic_DNA"/>
</dbReference>
<gene>
    <name evidence="2" type="ORF">V7F78_03435</name>
</gene>
<evidence type="ECO:0000256" key="1">
    <source>
        <dbReference type="SAM" id="Phobius"/>
    </source>
</evidence>
<proteinExistence type="predicted"/>
<dbReference type="Proteomes" id="UP001309299">
    <property type="component" value="Unassembled WGS sequence"/>
</dbReference>
<keyword evidence="1" id="KW-0812">Transmembrane</keyword>
<dbReference type="RefSeq" id="WP_334354743.1">
    <property type="nucleotide sequence ID" value="NZ_JBAKUO010000001.1"/>
</dbReference>
<protein>
    <recommendedName>
        <fullName evidence="4">Yip1 domain-containing protein</fullName>
    </recommendedName>
</protein>
<accession>A0AB35XFH1</accession>
<dbReference type="AlphaFoldDB" id="A0AB35XFH1"/>
<evidence type="ECO:0008006" key="4">
    <source>
        <dbReference type="Google" id="ProtNLM"/>
    </source>
</evidence>
<evidence type="ECO:0000313" key="2">
    <source>
        <dbReference type="EMBL" id="MEH1546085.1"/>
    </source>
</evidence>
<reference evidence="2" key="1">
    <citation type="submission" date="2024-02" db="EMBL/GenBank/DDBJ databases">
        <title>Bacterial skin colonization with Propionibacterium avidum as a risk factor for Periprosthetic Joint Infections - a single-center prospective study.</title>
        <authorList>
            <person name="Achermann Y."/>
        </authorList>
    </citation>
    <scope>NUCLEOTIDE SEQUENCE</scope>
    <source>
        <strain evidence="2">PAVI-2017310195</strain>
    </source>
</reference>
<feature type="transmembrane region" description="Helical" evidence="1">
    <location>
        <begin position="151"/>
        <end position="170"/>
    </location>
</feature>
<keyword evidence="1" id="KW-1133">Transmembrane helix</keyword>
<feature type="transmembrane region" description="Helical" evidence="1">
    <location>
        <begin position="25"/>
        <end position="43"/>
    </location>
</feature>
<feature type="transmembrane region" description="Helical" evidence="1">
    <location>
        <begin position="120"/>
        <end position="145"/>
    </location>
</feature>
<feature type="transmembrane region" description="Helical" evidence="1">
    <location>
        <begin position="71"/>
        <end position="99"/>
    </location>
</feature>
<organism evidence="2 3">
    <name type="scientific">Cutibacterium avidum</name>
    <dbReference type="NCBI Taxonomy" id="33010"/>
    <lineage>
        <taxon>Bacteria</taxon>
        <taxon>Bacillati</taxon>
        <taxon>Actinomycetota</taxon>
        <taxon>Actinomycetes</taxon>
        <taxon>Propionibacteriales</taxon>
        <taxon>Propionibacteriaceae</taxon>
        <taxon>Cutibacterium</taxon>
    </lineage>
</organism>
<keyword evidence="1" id="KW-0472">Membrane</keyword>